<evidence type="ECO:0000313" key="4">
    <source>
        <dbReference type="Proteomes" id="UP000199632"/>
    </source>
</evidence>
<evidence type="ECO:0000259" key="2">
    <source>
        <dbReference type="Pfam" id="PF11716"/>
    </source>
</evidence>
<dbReference type="NCBIfam" id="TIGR03083">
    <property type="entry name" value="maleylpyruvate isomerase family mycothiol-dependent enzyme"/>
    <property type="match status" value="1"/>
</dbReference>
<evidence type="ECO:0000259" key="1">
    <source>
        <dbReference type="Pfam" id="PF07398"/>
    </source>
</evidence>
<gene>
    <name evidence="3" type="ORF">SAMN05421684_0772</name>
</gene>
<proteinExistence type="predicted"/>
<dbReference type="STRING" id="137265.SAMN05421684_0772"/>
<dbReference type="GO" id="GO:0046872">
    <property type="term" value="F:metal ion binding"/>
    <property type="evidence" value="ECO:0007669"/>
    <property type="project" value="InterPro"/>
</dbReference>
<dbReference type="Pfam" id="PF11716">
    <property type="entry name" value="MDMPI_N"/>
    <property type="match status" value="1"/>
</dbReference>
<dbReference type="Pfam" id="PF07398">
    <property type="entry name" value="MDMPI_C"/>
    <property type="match status" value="1"/>
</dbReference>
<dbReference type="InterPro" id="IPR010872">
    <property type="entry name" value="MDMPI_C-term_domain"/>
</dbReference>
<accession>A0A1H3LI75</accession>
<keyword evidence="4" id="KW-1185">Reference proteome</keyword>
<reference evidence="4" key="1">
    <citation type="submission" date="2016-10" db="EMBL/GenBank/DDBJ databases">
        <authorList>
            <person name="Varghese N."/>
            <person name="Submissions S."/>
        </authorList>
    </citation>
    <scope>NUCLEOTIDE SEQUENCE [LARGE SCALE GENOMIC DNA]</scope>
    <source>
        <strain evidence="4">DSM 44718</strain>
    </source>
</reference>
<organism evidence="3 4">
    <name type="scientific">Asanoa ishikariensis</name>
    <dbReference type="NCBI Taxonomy" id="137265"/>
    <lineage>
        <taxon>Bacteria</taxon>
        <taxon>Bacillati</taxon>
        <taxon>Actinomycetota</taxon>
        <taxon>Actinomycetes</taxon>
        <taxon>Micromonosporales</taxon>
        <taxon>Micromonosporaceae</taxon>
        <taxon>Asanoa</taxon>
    </lineage>
</organism>
<dbReference type="InterPro" id="IPR017517">
    <property type="entry name" value="Maleyloyr_isom"/>
</dbReference>
<dbReference type="GO" id="GO:0005886">
    <property type="term" value="C:plasma membrane"/>
    <property type="evidence" value="ECO:0007669"/>
    <property type="project" value="TreeGrafter"/>
</dbReference>
<dbReference type="InterPro" id="IPR034660">
    <property type="entry name" value="DinB/YfiT-like"/>
</dbReference>
<dbReference type="EMBL" id="FNQB01000001">
    <property type="protein sequence ID" value="SDY64026.1"/>
    <property type="molecule type" value="Genomic_DNA"/>
</dbReference>
<evidence type="ECO:0000313" key="3">
    <source>
        <dbReference type="EMBL" id="SDY64026.1"/>
    </source>
</evidence>
<feature type="domain" description="MDMPI C-terminal" evidence="1">
    <location>
        <begin position="138"/>
        <end position="237"/>
    </location>
</feature>
<feature type="domain" description="Mycothiol-dependent maleylpyruvate isomerase metal-binding" evidence="2">
    <location>
        <begin position="8"/>
        <end position="124"/>
    </location>
</feature>
<dbReference type="PANTHER" id="PTHR40758">
    <property type="entry name" value="CONSERVED PROTEIN"/>
    <property type="match status" value="1"/>
</dbReference>
<dbReference type="RefSeq" id="WP_090787186.1">
    <property type="nucleotide sequence ID" value="NZ_BOND01000015.1"/>
</dbReference>
<dbReference type="AlphaFoldDB" id="A0A1H3LI75"/>
<dbReference type="Gene3D" id="1.20.120.450">
    <property type="entry name" value="dinb family like domain"/>
    <property type="match status" value="1"/>
</dbReference>
<dbReference type="Proteomes" id="UP000199632">
    <property type="component" value="Unassembled WGS sequence"/>
</dbReference>
<sequence>MTREVFLRSLEADFADLRAAAVDLSAPVPSCPGWTIDDLVSHVAHVYLHKVETMRRGELPKPWPPEPTGEKSTALLDRAHAALVAEFAARPDEQACPTWYEPDQTVGFWVRRMAQETVIHRVDAELAAGFPISPIPAELAGDGIAEVLEVFLSYATRAWPEDFGDLLRANGNRAVLVSAGGARWLVRLDHGGVEIAPDTAGQAVAQVSGAPHDVLLWLWRRVGDSAVRVEGDASAVSRLRALLEAATQ</sequence>
<dbReference type="OrthoDB" id="3671213at2"/>
<dbReference type="SUPFAM" id="SSF109854">
    <property type="entry name" value="DinB/YfiT-like putative metalloenzymes"/>
    <property type="match status" value="1"/>
</dbReference>
<protein>
    <submittedName>
        <fullName evidence="3">TIGR03083 family protein</fullName>
    </submittedName>
</protein>
<dbReference type="InterPro" id="IPR024344">
    <property type="entry name" value="MDMPI_metal-binding"/>
</dbReference>
<name>A0A1H3LI75_9ACTN</name>
<dbReference type="PANTHER" id="PTHR40758:SF1">
    <property type="entry name" value="CONSERVED PROTEIN"/>
    <property type="match status" value="1"/>
</dbReference>